<evidence type="ECO:0000256" key="8">
    <source>
        <dbReference type="SAM" id="MobiDB-lite"/>
    </source>
</evidence>
<evidence type="ECO:0000256" key="6">
    <source>
        <dbReference type="PROSITE-ProRule" id="PRU00591"/>
    </source>
</evidence>
<feature type="compositionally biased region" description="Low complexity" evidence="8">
    <location>
        <begin position="97"/>
        <end position="137"/>
    </location>
</feature>
<dbReference type="RefSeq" id="WP_143112596.1">
    <property type="nucleotide sequence ID" value="NZ_CABFNH010000003.1"/>
</dbReference>
<accession>A0A508YL32</accession>
<feature type="repeat" description="Cell wall-binding" evidence="6">
    <location>
        <begin position="410"/>
        <end position="429"/>
    </location>
</feature>
<name>A0A508YL32_LIMMU</name>
<evidence type="ECO:0000256" key="2">
    <source>
        <dbReference type="ARBA" id="ARBA00022729"/>
    </source>
</evidence>
<dbReference type="Pfam" id="PF01473">
    <property type="entry name" value="Choline_bind_1"/>
    <property type="match status" value="7"/>
</dbReference>
<dbReference type="Gene3D" id="2.10.270.20">
    <property type="match status" value="1"/>
</dbReference>
<dbReference type="InterPro" id="IPR012334">
    <property type="entry name" value="Pectin_lyas_fold"/>
</dbReference>
<evidence type="ECO:0000256" key="7">
    <source>
        <dbReference type="PROSITE-ProRule" id="PRU10040"/>
    </source>
</evidence>
<dbReference type="NCBIfam" id="TIGR03715">
    <property type="entry name" value="KxYKxGKxW"/>
    <property type="match status" value="1"/>
</dbReference>
<evidence type="ECO:0000256" key="4">
    <source>
        <dbReference type="ARBA" id="ARBA00022801"/>
    </source>
</evidence>
<dbReference type="EMBL" id="CABFNH010000003">
    <property type="protein sequence ID" value="VTZ88329.1"/>
    <property type="molecule type" value="Genomic_DNA"/>
</dbReference>
<dbReference type="Pfam" id="PF19127">
    <property type="entry name" value="Choline_bind_3"/>
    <property type="match status" value="1"/>
</dbReference>
<reference evidence="10 11" key="1">
    <citation type="submission" date="2019-06" db="EMBL/GenBank/DDBJ databases">
        <authorList>
            <person name="Rodrigo-Torres L."/>
            <person name="Arahal R. D."/>
            <person name="Lucena T."/>
        </authorList>
    </citation>
    <scope>NUCLEOTIDE SEQUENCE [LARGE SCALE GENOMIC DNA]</scope>
    <source>
        <strain evidence="10 11">INIA P508</strain>
    </source>
</reference>
<feature type="compositionally biased region" description="Polar residues" evidence="8">
    <location>
        <begin position="53"/>
        <end position="96"/>
    </location>
</feature>
<keyword evidence="4 10" id="KW-0378">Hydrolase</keyword>
<protein>
    <submittedName>
        <fullName evidence="10">Toxin A</fullName>
        <ecNumber evidence="10">3.4.22.-</ecNumber>
    </submittedName>
</protein>
<dbReference type="InterPro" id="IPR018337">
    <property type="entry name" value="Cell_wall/Cho-bd_repeat"/>
</dbReference>
<dbReference type="EC" id="3.4.22.-" evidence="10"/>
<dbReference type="PROSITE" id="PS51170">
    <property type="entry name" value="CW"/>
    <property type="match status" value="1"/>
</dbReference>
<dbReference type="Pfam" id="PF01095">
    <property type="entry name" value="Pectinesterase"/>
    <property type="match status" value="1"/>
</dbReference>
<feature type="compositionally biased region" description="Polar residues" evidence="8">
    <location>
        <begin position="138"/>
        <end position="147"/>
    </location>
</feature>
<feature type="region of interest" description="Disordered" evidence="8">
    <location>
        <begin position="53"/>
        <end position="147"/>
    </location>
</feature>
<evidence type="ECO:0000256" key="5">
    <source>
        <dbReference type="ARBA" id="ARBA00023085"/>
    </source>
</evidence>
<evidence type="ECO:0000313" key="10">
    <source>
        <dbReference type="EMBL" id="VTZ88329.1"/>
    </source>
</evidence>
<dbReference type="InterPro" id="IPR033131">
    <property type="entry name" value="Pectinesterase_Asp_AS"/>
</dbReference>
<dbReference type="Gene3D" id="2.10.270.10">
    <property type="entry name" value="Cholin Binding"/>
    <property type="match status" value="5"/>
</dbReference>
<evidence type="ECO:0000256" key="3">
    <source>
        <dbReference type="ARBA" id="ARBA00022737"/>
    </source>
</evidence>
<proteinExistence type="inferred from homology"/>
<dbReference type="PANTHER" id="PTHR31321:SF57">
    <property type="entry name" value="PECTINESTERASE 53-RELATED"/>
    <property type="match status" value="1"/>
</dbReference>
<dbReference type="Gene3D" id="2.160.20.10">
    <property type="entry name" value="Single-stranded right-handed beta-helix, Pectin lyase-like"/>
    <property type="match status" value="1"/>
</dbReference>
<dbReference type="SUPFAM" id="SSF69360">
    <property type="entry name" value="Cell wall binding repeat"/>
    <property type="match status" value="4"/>
</dbReference>
<dbReference type="GO" id="GO:0030599">
    <property type="term" value="F:pectinesterase activity"/>
    <property type="evidence" value="ECO:0007669"/>
    <property type="project" value="InterPro"/>
</dbReference>
<keyword evidence="3" id="KW-0677">Repeat</keyword>
<evidence type="ECO:0000256" key="1">
    <source>
        <dbReference type="ARBA" id="ARBA00008891"/>
    </source>
</evidence>
<keyword evidence="5" id="KW-0063">Aspartyl esterase</keyword>
<evidence type="ECO:0000313" key="11">
    <source>
        <dbReference type="Proteomes" id="UP000365705"/>
    </source>
</evidence>
<dbReference type="PROSITE" id="PS00503">
    <property type="entry name" value="PECTINESTERASE_2"/>
    <property type="match status" value="1"/>
</dbReference>
<dbReference type="PANTHER" id="PTHR31321">
    <property type="entry name" value="ACYL-COA THIOESTER HYDROLASE YBHC-RELATED"/>
    <property type="match status" value="1"/>
</dbReference>
<dbReference type="InterPro" id="IPR000070">
    <property type="entry name" value="Pectinesterase_cat"/>
</dbReference>
<evidence type="ECO:0000259" key="9">
    <source>
        <dbReference type="Pfam" id="PF01095"/>
    </source>
</evidence>
<dbReference type="GO" id="GO:0009279">
    <property type="term" value="C:cell outer membrane"/>
    <property type="evidence" value="ECO:0007669"/>
    <property type="project" value="TreeGrafter"/>
</dbReference>
<dbReference type="InterPro" id="IPR022263">
    <property type="entry name" value="KxYKxGKxW"/>
</dbReference>
<dbReference type="GO" id="GO:0042545">
    <property type="term" value="P:cell wall modification"/>
    <property type="evidence" value="ECO:0007669"/>
    <property type="project" value="InterPro"/>
</dbReference>
<keyword evidence="2" id="KW-0732">Signal</keyword>
<organism evidence="10 11">
    <name type="scientific">Limosilactobacillus mucosae</name>
    <name type="common">Lactobacillus mucosae</name>
    <dbReference type="NCBI Taxonomy" id="97478"/>
    <lineage>
        <taxon>Bacteria</taxon>
        <taxon>Bacillati</taxon>
        <taxon>Bacillota</taxon>
        <taxon>Bacilli</taxon>
        <taxon>Lactobacillales</taxon>
        <taxon>Lactobacillaceae</taxon>
        <taxon>Limosilactobacillus</taxon>
    </lineage>
</organism>
<sequence length="1630" mass="177937">MSDYKMHFKMYKSGKLWIVAGIAATSLSIGGVRAYADTGNSMQSTAPNVIATPVSSVENQTNESSKVDSISGSVNNEGAPTKNESATAVASDEQSAVNQQVTTDDQNNNAVPNNNVQNTTVAKDTQSATTSASDSNTVVQGQTGTLPVNQVSGTTEVHQDGHWYLKDFQGNYLNGWQKLTDNRIVYYDPQNNQMQYGEHQINNQWYYFDTNCGAVVQGWYVLADGRKVYYDVANYGTGRGMLHGVQTIDGQTYDFNIYTGAQTSGWKIIDGQKYYFAPAMVHGMEKQIDGHWYCFDDMGKMRTGFVRLNDGREVYYNADGQMQYGEQKINDKWYHFQTDNGNMARGWYTLEDGRRVYYDVDADGNGTGMLYGLNQINNQSYYFDVSDGDEKIGLQVVDNQTYYFNPIMVKNGEAKIGNHWYYFNAVGQMQTGFVTLKDGRLVYYNADGQMQYGEQKINGKWYHFQTDNGNTARGWYTLEDGRRVYYDVDNSGAGQGMLHGLQKVGSDYYYFNPGYGTEETGLKTVDGRQYYFAPTMVVNQEEHLADHWYYFGANGQMQTGFVTLKDGRLVYYNADGQMQYGEQKINGKWYHFQTDNGNTARGWYTLEDGRRVYYDVDGTGNGQGMLHGLGKVGNDYYYFNDATGAKETGLKTLNGQTYNFVGNNGQALLSQFWINDNQTYYFDQQGQMVKNQQLTIAGEQWQFDANGVGTKVAVTIADNWNFDKKNGSELNNLGNIEGTTGEYNGLLIDASKPGAKFSPRDVGDTQVNANTVIGVPVKANQYGAKITIELSGGTVDLTTSQGSQTGLKGTFTLTVPAMATDGTFSVTFNSSTYLKNLKVDYLTQAPEEYPGTPSNVKAEDTDWNLAAGSKQITAAQNSRAEYLGLKIDASTAGAKFAPRDNNDGTGLDTQINSGTIIYIPIAANQNGVTLKLTGQKSAGLTIMLNNQAVTLGNEIKIDATSTPTYLKIQFAGTGSAYLTDIAVHYNVAYPGTPTVSAKDADWNLSNDNSRPTVQNNQGEYNGLKIDGTNGKFAPRATDTQVNNGTIIYIPIASDPNGAKVTISGTANGQTLTLDGQAVVLGQAISVDSTSAHYLKLLVSGTGSAYLTDIAVDYGSDQTNDFPGTLPTGKSEDISWDLAQAGNRPSAEKSTTSYNGLQIDARNGKFSPRATGDTQVNNGTIIYIPLYQDAKGATLKVSGNANGQTLTLDGQSITLGTPITLDATTARYLKLTVTGTGSAYLTGIDLDYLSDDSYQTHVVKVGANEQYQTIQSALDANQSSLKDRLVLAIDPGTYTEAVQVNKPGVIFKNADSTGQKAVVITYNNYSSNTFDANGNFVPQDNHDLGTSKCGTVIVTAAATGFSAENITFENSYNVTDHTKEGEQTPAVAFDSLADQVYLKNCNFIGRQDTVYLQGKGNRVYINGGKIEGTVDFIFGDANALIENAAINMAYYPGRKTGYFAAPNTTKGQTGLVFNNCKLTVDSQYGSNAAIYLARPWQTTVQTTSKVVNGKTILTAYDPNTKDSRYTNTSSAVTFINCQLPSDLAQNVFGGWTGKYEDASGKQSTVDITYHPDVRFIEFNNSTTADKKSLTDEKGNVLGTIQTWDASAYLKQVMSEMKIGTTADAWQPVDKL</sequence>
<dbReference type="Proteomes" id="UP000365705">
    <property type="component" value="Unassembled WGS sequence"/>
</dbReference>
<dbReference type="Pfam" id="PF19258">
    <property type="entry name" value="KxYKxGKxW_sig"/>
    <property type="match status" value="1"/>
</dbReference>
<dbReference type="InterPro" id="IPR011050">
    <property type="entry name" value="Pectin_lyase_fold/virulence"/>
</dbReference>
<comment type="similarity">
    <text evidence="1">Belongs to the pectinesterase family.</text>
</comment>
<feature type="domain" description="Pectinesterase catalytic" evidence="9">
    <location>
        <begin position="1258"/>
        <end position="1500"/>
    </location>
</feature>
<dbReference type="SUPFAM" id="SSF51126">
    <property type="entry name" value="Pectin lyase-like"/>
    <property type="match status" value="1"/>
</dbReference>
<feature type="active site" evidence="7">
    <location>
        <position position="1430"/>
    </location>
</feature>
<gene>
    <name evidence="10" type="primary">toxA_1</name>
    <name evidence="10" type="ORF">LMUP508_00251</name>
</gene>